<dbReference type="EMBL" id="AK354826">
    <property type="protein sequence ID" value="BAJ86045.1"/>
    <property type="molecule type" value="mRNA"/>
</dbReference>
<sequence length="66" mass="7282">MTTPPPLPTKGYGERSKNFKSFGVQPTSLHLEDGIRRESDSHGDTALGMISRGTRVVSEACWGYDR</sequence>
<evidence type="ECO:0000313" key="1">
    <source>
        <dbReference type="EMBL" id="BAJ86045.1"/>
    </source>
</evidence>
<dbReference type="AlphaFoldDB" id="F2CT74"/>
<protein>
    <submittedName>
        <fullName evidence="1">Predicted protein</fullName>
    </submittedName>
</protein>
<accession>F2CT74</accession>
<reference evidence="1" key="1">
    <citation type="journal article" date="2011" name="Plant Physiol.">
        <title>Comprehensive sequence analysis of 24,783 barley full-length cDNAs derived from 12 clone libraries.</title>
        <authorList>
            <person name="Matsumoto T."/>
            <person name="Tanaka T."/>
            <person name="Sakai H."/>
            <person name="Amano N."/>
            <person name="Kanamori H."/>
            <person name="Kurita K."/>
            <person name="Kikuta A."/>
            <person name="Kamiya K."/>
            <person name="Yamamoto M."/>
            <person name="Ikawa H."/>
            <person name="Fujii N."/>
            <person name="Hori K."/>
            <person name="Itoh T."/>
            <person name="Sato K."/>
        </authorList>
    </citation>
    <scope>NUCLEOTIDE SEQUENCE</scope>
    <source>
        <tissue evidence="1">Shoot</tissue>
    </source>
</reference>
<name>F2CT74_HORVV</name>
<organism evidence="1">
    <name type="scientific">Hordeum vulgare subsp. vulgare</name>
    <name type="common">Domesticated barley</name>
    <dbReference type="NCBI Taxonomy" id="112509"/>
    <lineage>
        <taxon>Eukaryota</taxon>
        <taxon>Viridiplantae</taxon>
        <taxon>Streptophyta</taxon>
        <taxon>Embryophyta</taxon>
        <taxon>Tracheophyta</taxon>
        <taxon>Spermatophyta</taxon>
        <taxon>Magnoliopsida</taxon>
        <taxon>Liliopsida</taxon>
        <taxon>Poales</taxon>
        <taxon>Poaceae</taxon>
        <taxon>BOP clade</taxon>
        <taxon>Pooideae</taxon>
        <taxon>Triticodae</taxon>
        <taxon>Triticeae</taxon>
        <taxon>Hordeinae</taxon>
        <taxon>Hordeum</taxon>
    </lineage>
</organism>
<proteinExistence type="evidence at transcript level"/>